<reference evidence="2" key="1">
    <citation type="submission" date="2020-11" db="EMBL/GenBank/DDBJ databases">
        <title>Sequencing the genomes of 1000 actinobacteria strains.</title>
        <authorList>
            <person name="Klenk H.-P."/>
        </authorList>
    </citation>
    <scope>NUCLEOTIDE SEQUENCE</scope>
    <source>
        <strain evidence="2">DSM 26152</strain>
    </source>
</reference>
<dbReference type="SUPFAM" id="SSF51182">
    <property type="entry name" value="RmlC-like cupins"/>
    <property type="match status" value="1"/>
</dbReference>
<feature type="domain" description="Cupin type-2" evidence="1">
    <location>
        <begin position="39"/>
        <end position="101"/>
    </location>
</feature>
<dbReference type="Pfam" id="PF07883">
    <property type="entry name" value="Cupin_2"/>
    <property type="match status" value="1"/>
</dbReference>
<evidence type="ECO:0000259" key="1">
    <source>
        <dbReference type="Pfam" id="PF07883"/>
    </source>
</evidence>
<dbReference type="EMBL" id="JADOTZ010000001">
    <property type="protein sequence ID" value="MBG6084469.1"/>
    <property type="molecule type" value="Genomic_DNA"/>
</dbReference>
<evidence type="ECO:0000313" key="2">
    <source>
        <dbReference type="EMBL" id="MBG6084469.1"/>
    </source>
</evidence>
<gene>
    <name evidence="2" type="ORF">IW252_001236</name>
</gene>
<dbReference type="GO" id="GO:0016853">
    <property type="term" value="F:isomerase activity"/>
    <property type="evidence" value="ECO:0007669"/>
    <property type="project" value="UniProtKB-KW"/>
</dbReference>
<keyword evidence="3" id="KW-1185">Reference proteome</keyword>
<protein>
    <submittedName>
        <fullName evidence="2">Mannose-6-phosphate isomerase-like protein (Cupin superfamily)</fullName>
    </submittedName>
</protein>
<dbReference type="CDD" id="cd02208">
    <property type="entry name" value="cupin_RmlC-like"/>
    <property type="match status" value="1"/>
</dbReference>
<accession>A0A931GLH9</accession>
<dbReference type="InterPro" id="IPR014710">
    <property type="entry name" value="RmlC-like_jellyroll"/>
</dbReference>
<dbReference type="Gene3D" id="2.60.120.10">
    <property type="entry name" value="Jelly Rolls"/>
    <property type="match status" value="1"/>
</dbReference>
<evidence type="ECO:0000313" key="3">
    <source>
        <dbReference type="Proteomes" id="UP000625033"/>
    </source>
</evidence>
<keyword evidence="2" id="KW-0413">Isomerase</keyword>
<dbReference type="InterPro" id="IPR011051">
    <property type="entry name" value="RmlC_Cupin_sf"/>
</dbReference>
<name>A0A931GLH9_9MICC</name>
<dbReference type="InterPro" id="IPR013096">
    <property type="entry name" value="Cupin_2"/>
</dbReference>
<dbReference type="RefSeq" id="WP_196835772.1">
    <property type="nucleotide sequence ID" value="NZ_JADOTZ010000001.1"/>
</dbReference>
<dbReference type="AlphaFoldDB" id="A0A931GLH9"/>
<organism evidence="2 3">
    <name type="scientific">Zhihengliuella flava</name>
    <dbReference type="NCBI Taxonomy" id="1285193"/>
    <lineage>
        <taxon>Bacteria</taxon>
        <taxon>Bacillati</taxon>
        <taxon>Actinomycetota</taxon>
        <taxon>Actinomycetes</taxon>
        <taxon>Micrococcales</taxon>
        <taxon>Micrococcaceae</taxon>
        <taxon>Zhihengliuella</taxon>
    </lineage>
</organism>
<proteinExistence type="predicted"/>
<dbReference type="Proteomes" id="UP000625033">
    <property type="component" value="Unassembled WGS sequence"/>
</dbReference>
<sequence length="257" mass="27354">MDSPAHPPPPNRSLPAFPGGTSLSHLSVYDWDAADGCAGGTPHLHTVSTEAYVVTGGSGEVHTISAEGPRQDPLEAGTLLWFTPGTVHRLVNHGDLQLNVIMSNAGLPEAGDAVMLFPDEILADPEAYRRAATLPGEETARAEAARRRRDLAIVGYGELLAAVEAHGPSALERVYARAVDLVRPKTSDWERIFAANVEESVARTRTQLDALARGNGSHLGQATVIRGNPRPGPKLWGMCGRLQTWTGDQVPDGDPTP</sequence>
<comment type="caution">
    <text evidence="2">The sequence shown here is derived from an EMBL/GenBank/DDBJ whole genome shotgun (WGS) entry which is preliminary data.</text>
</comment>